<keyword evidence="7" id="KW-1185">Reference proteome</keyword>
<evidence type="ECO:0000256" key="1">
    <source>
        <dbReference type="ARBA" id="ARBA00010333"/>
    </source>
</evidence>
<feature type="domain" description="Solute-binding protein family 3/N-terminal" evidence="5">
    <location>
        <begin position="61"/>
        <end position="287"/>
    </location>
</feature>
<protein>
    <submittedName>
        <fullName evidence="6">Glutamate ABC transporter substrate-binding protein</fullName>
    </submittedName>
</protein>
<dbReference type="EMBL" id="BAAAUX010000016">
    <property type="protein sequence ID" value="GAA2800098.1"/>
    <property type="molecule type" value="Genomic_DNA"/>
</dbReference>
<accession>A0ABN3VFK8</accession>
<dbReference type="InterPro" id="IPR051455">
    <property type="entry name" value="Bact_solute-bind_prot3"/>
</dbReference>
<dbReference type="SMART" id="SM00062">
    <property type="entry name" value="PBPb"/>
    <property type="match status" value="1"/>
</dbReference>
<organism evidence="6 7">
    <name type="scientific">Saccharopolyspora taberi</name>
    <dbReference type="NCBI Taxonomy" id="60895"/>
    <lineage>
        <taxon>Bacteria</taxon>
        <taxon>Bacillati</taxon>
        <taxon>Actinomycetota</taxon>
        <taxon>Actinomycetes</taxon>
        <taxon>Pseudonocardiales</taxon>
        <taxon>Pseudonocardiaceae</taxon>
        <taxon>Saccharopolyspora</taxon>
    </lineage>
</organism>
<evidence type="ECO:0000313" key="6">
    <source>
        <dbReference type="EMBL" id="GAA2800098.1"/>
    </source>
</evidence>
<dbReference type="SUPFAM" id="SSF53850">
    <property type="entry name" value="Periplasmic binding protein-like II"/>
    <property type="match status" value="1"/>
</dbReference>
<dbReference type="InterPro" id="IPR001638">
    <property type="entry name" value="Solute-binding_3/MltF_N"/>
</dbReference>
<evidence type="ECO:0000313" key="7">
    <source>
        <dbReference type="Proteomes" id="UP001500979"/>
    </source>
</evidence>
<dbReference type="PANTHER" id="PTHR30085:SF6">
    <property type="entry name" value="ABC TRANSPORTER GLUTAMINE-BINDING PROTEIN GLNH"/>
    <property type="match status" value="1"/>
</dbReference>
<keyword evidence="2" id="KW-0813">Transport</keyword>
<gene>
    <name evidence="6" type="ORF">GCM10010470_38980</name>
</gene>
<dbReference type="Proteomes" id="UP001500979">
    <property type="component" value="Unassembled WGS sequence"/>
</dbReference>
<dbReference type="PANTHER" id="PTHR30085">
    <property type="entry name" value="AMINO ACID ABC TRANSPORTER PERMEASE"/>
    <property type="match status" value="1"/>
</dbReference>
<reference evidence="6 7" key="1">
    <citation type="journal article" date="2019" name="Int. J. Syst. Evol. Microbiol.">
        <title>The Global Catalogue of Microorganisms (GCM) 10K type strain sequencing project: providing services to taxonomists for standard genome sequencing and annotation.</title>
        <authorList>
            <consortium name="The Broad Institute Genomics Platform"/>
            <consortium name="The Broad Institute Genome Sequencing Center for Infectious Disease"/>
            <person name="Wu L."/>
            <person name="Ma J."/>
        </authorList>
    </citation>
    <scope>NUCLEOTIDE SEQUENCE [LARGE SCALE GENOMIC DNA]</scope>
    <source>
        <strain evidence="6 7">JCM 9383</strain>
    </source>
</reference>
<dbReference type="PROSITE" id="PS51257">
    <property type="entry name" value="PROKAR_LIPOPROTEIN"/>
    <property type="match status" value="1"/>
</dbReference>
<proteinExistence type="inferred from homology"/>
<name>A0ABN3VFK8_9PSEU</name>
<comment type="caution">
    <text evidence="6">The sequence shown here is derived from an EMBL/GenBank/DDBJ whole genome shotgun (WGS) entry which is preliminary data.</text>
</comment>
<evidence type="ECO:0000256" key="2">
    <source>
        <dbReference type="ARBA" id="ARBA00022448"/>
    </source>
</evidence>
<evidence type="ECO:0000256" key="4">
    <source>
        <dbReference type="SAM" id="SignalP"/>
    </source>
</evidence>
<evidence type="ECO:0000256" key="3">
    <source>
        <dbReference type="ARBA" id="ARBA00022729"/>
    </source>
</evidence>
<feature type="chain" id="PRO_5046806371" evidence="4">
    <location>
        <begin position="20"/>
        <end position="299"/>
    </location>
</feature>
<sequence>MRARGIRLATVLAASLALALTGCGREGGPGGGGEPAVEQTIAKDVQVQGSPTFDRMKQRGKAVVGVKEDQPGLGFRDPVTNQYSGFDVEIARMVSAQLGLDPAAIEYKPIPSTAREQAISTGEVDYYVGTYTINAKRKEQVGFAGPYYVAGQDLMVRKDNTDITGPESLKGRKVCSATGSTPIQRVKEQQLTEPQNIVEFQRYSECVQQLLDGQIDAVTTDDAILKGFAAQDPDKLKLVGKTFSEEPYGIGLAKDDTALRNKINDTLEQSATSGEWKRIYDATLGKSGTASEPPKVDRY</sequence>
<feature type="signal peptide" evidence="4">
    <location>
        <begin position="1"/>
        <end position="19"/>
    </location>
</feature>
<keyword evidence="3 4" id="KW-0732">Signal</keyword>
<dbReference type="Pfam" id="PF00497">
    <property type="entry name" value="SBP_bac_3"/>
    <property type="match status" value="1"/>
</dbReference>
<comment type="similarity">
    <text evidence="1">Belongs to the bacterial solute-binding protein 3 family.</text>
</comment>
<dbReference type="RefSeq" id="WP_344681710.1">
    <property type="nucleotide sequence ID" value="NZ_BAAAUX010000016.1"/>
</dbReference>
<evidence type="ECO:0000259" key="5">
    <source>
        <dbReference type="SMART" id="SM00062"/>
    </source>
</evidence>
<dbReference type="Gene3D" id="3.40.190.10">
    <property type="entry name" value="Periplasmic binding protein-like II"/>
    <property type="match status" value="2"/>
</dbReference>
<dbReference type="CDD" id="cd13690">
    <property type="entry name" value="PBP2_GluB"/>
    <property type="match status" value="1"/>
</dbReference>